<evidence type="ECO:0000256" key="1">
    <source>
        <dbReference type="SAM" id="MobiDB-lite"/>
    </source>
</evidence>
<reference evidence="2 3" key="1">
    <citation type="journal article" date="2010" name="Nat. Biotechnol.">
        <title>Genome sequence of the model mushroom Schizophyllum commune.</title>
        <authorList>
            <person name="Ohm R.A."/>
            <person name="de Jong J.F."/>
            <person name="Lugones L.G."/>
            <person name="Aerts A."/>
            <person name="Kothe E."/>
            <person name="Stajich J.E."/>
            <person name="de Vries R.P."/>
            <person name="Record E."/>
            <person name="Levasseur A."/>
            <person name="Baker S.E."/>
            <person name="Bartholomew K.A."/>
            <person name="Coutinho P.M."/>
            <person name="Erdmann S."/>
            <person name="Fowler T.J."/>
            <person name="Gathman A.C."/>
            <person name="Lombard V."/>
            <person name="Henrissat B."/>
            <person name="Knabe N."/>
            <person name="Kuees U."/>
            <person name="Lilly W.W."/>
            <person name="Lindquist E."/>
            <person name="Lucas S."/>
            <person name="Magnuson J.K."/>
            <person name="Piumi F."/>
            <person name="Raudaskoski M."/>
            <person name="Salamov A."/>
            <person name="Schmutz J."/>
            <person name="Schwarze F.W.M.R."/>
            <person name="vanKuyk P.A."/>
            <person name="Horton J.S."/>
            <person name="Grigoriev I.V."/>
            <person name="Woesten H.A.B."/>
        </authorList>
    </citation>
    <scope>NUCLEOTIDE SEQUENCE [LARGE SCALE GENOMIC DNA]</scope>
    <source>
        <strain evidence="3">H4-8 / FGSC 9210</strain>
    </source>
</reference>
<evidence type="ECO:0000313" key="3">
    <source>
        <dbReference type="Proteomes" id="UP000007431"/>
    </source>
</evidence>
<feature type="region of interest" description="Disordered" evidence="1">
    <location>
        <begin position="206"/>
        <end position="231"/>
    </location>
</feature>
<dbReference type="HOGENOM" id="CLU_042182_1_0_1"/>
<proteinExistence type="predicted"/>
<dbReference type="STRING" id="578458.D8PY39"/>
<accession>D8PY39</accession>
<organism evidence="3">
    <name type="scientific">Schizophyllum commune (strain H4-8 / FGSC 9210)</name>
    <name type="common">Split gill fungus</name>
    <dbReference type="NCBI Taxonomy" id="578458"/>
    <lineage>
        <taxon>Eukaryota</taxon>
        <taxon>Fungi</taxon>
        <taxon>Dikarya</taxon>
        <taxon>Basidiomycota</taxon>
        <taxon>Agaricomycotina</taxon>
        <taxon>Agaricomycetes</taxon>
        <taxon>Agaricomycetidae</taxon>
        <taxon>Agaricales</taxon>
        <taxon>Schizophyllaceae</taxon>
        <taxon>Schizophyllum</taxon>
    </lineage>
</organism>
<gene>
    <name evidence="2" type="ORF">SCHCODRAFT_53354</name>
</gene>
<name>D8PY39_SCHCM</name>
<keyword evidence="3" id="KW-1185">Reference proteome</keyword>
<evidence type="ECO:0000313" key="2">
    <source>
        <dbReference type="EMBL" id="EFI99186.1"/>
    </source>
</evidence>
<feature type="compositionally biased region" description="Polar residues" evidence="1">
    <location>
        <begin position="208"/>
        <end position="218"/>
    </location>
</feature>
<dbReference type="eggNOG" id="ENOG502SBJ3">
    <property type="taxonomic scope" value="Eukaryota"/>
</dbReference>
<sequence length="327" mass="35775">MPTSASSGRRKMNLIASVSRSSGLERGGDESVFFFDVCRVLTVSSLKDYAIQEEYRAFIQGKVIHCMLDLPISDFDPSGKLREGISASKRTDAFAIEVYETSLFLAVISSNHRRISPIVSQITPELYQGIERPHPNATLALTIALLYHLATSFPSQAVYQQQLASFQQGSPSLLPPDSPEYTWIKALAASLRQMNVARFSRLAKPPTATAQSLTTTPQGPAATARNPTIPRSSRALAENALHAALGMLRERVCDHAWSVLRAAYKELSSTADGAPWLARSLALGGGPDSNDGESGSEELTRWLEEQEQLGRVKRKEGLEGRWLVCKS</sequence>
<dbReference type="AlphaFoldDB" id="D8PY39"/>
<dbReference type="EMBL" id="GL377304">
    <property type="protein sequence ID" value="EFI99186.1"/>
    <property type="molecule type" value="Genomic_DNA"/>
</dbReference>
<dbReference type="VEuPathDB" id="FungiDB:SCHCODRAFT_02746014"/>
<dbReference type="Proteomes" id="UP000007431">
    <property type="component" value="Unassembled WGS sequence"/>
</dbReference>
<dbReference type="PANTHER" id="PTHR39398:SF1">
    <property type="entry name" value="CSN8_PSMD8_EIF3K DOMAIN-CONTAINING PROTEIN"/>
    <property type="match status" value="1"/>
</dbReference>
<protein>
    <submittedName>
        <fullName evidence="2">Uncharacterized protein</fullName>
    </submittedName>
</protein>
<dbReference type="PANTHER" id="PTHR39398">
    <property type="entry name" value="YALI0F14311P"/>
    <property type="match status" value="1"/>
</dbReference>
<dbReference type="OMA" id="FKVQEEY"/>
<dbReference type="InParanoid" id="D8PY39"/>